<dbReference type="CDD" id="cd12921">
    <property type="entry name" value="VKOR_4"/>
    <property type="match status" value="1"/>
</dbReference>
<feature type="transmembrane region" description="Helical" evidence="10">
    <location>
        <begin position="161"/>
        <end position="178"/>
    </location>
</feature>
<dbReference type="GO" id="GO:0048038">
    <property type="term" value="F:quinone binding"/>
    <property type="evidence" value="ECO:0007669"/>
    <property type="project" value="UniProtKB-KW"/>
</dbReference>
<dbReference type="InterPro" id="IPR012932">
    <property type="entry name" value="VKOR"/>
</dbReference>
<sequence length="477" mass="54494">MKNSLIYLVDQLLRKNKIKIDSKELNFQIQSHPSYPSLHAITGVLSHFNIENLAVEVPVNENTLLQLPNHFLAQVKTPEGHVFVLVNNNGVNYTLVFNRKKSKRVSAQTFLLEFTGIMVAVEKDENNVSIKKSNHNKILVSFLLFLFITLFFITNKNPFDIIHFVLSVIGVGISLLIVQYDLGINSKIVDSICSQESKTTNCETVLNSKGAYLLKSFKLSDISFIYFSAISFAWFLLSIAKIEYNPIITISIITIPAIIYSLYYQAFVAKSWCILCLTVVSILILQAALFPFIDISISNISPLSVLLIVFSFIATTSFWVFIVLKLKNEQDFNKLKIESIKFKRNFELFNTLLEKNETVDTSILNPSEIIFGNKKAHLNITIITNPFCGHCKSVHHLVEDLLKVYARDVKMRIRFNMSTENEKSDVVRITSRLLEIYHTEGEKQCLEAMHSIYNEPKADKWLSKWNDCNNPNPIFNS</sequence>
<dbReference type="SUPFAM" id="SSF52833">
    <property type="entry name" value="Thioredoxin-like"/>
    <property type="match status" value="1"/>
</dbReference>
<evidence type="ECO:0000256" key="4">
    <source>
        <dbReference type="ARBA" id="ARBA00022719"/>
    </source>
</evidence>
<evidence type="ECO:0000259" key="11">
    <source>
        <dbReference type="SMART" id="SM00756"/>
    </source>
</evidence>
<evidence type="ECO:0000313" key="12">
    <source>
        <dbReference type="EMBL" id="WAC03636.1"/>
    </source>
</evidence>
<evidence type="ECO:0000313" key="13">
    <source>
        <dbReference type="Proteomes" id="UP001164705"/>
    </source>
</evidence>
<gene>
    <name evidence="12" type="ORF">N7U66_09340</name>
</gene>
<evidence type="ECO:0000256" key="9">
    <source>
        <dbReference type="ARBA" id="ARBA00023284"/>
    </source>
</evidence>
<proteinExistence type="inferred from homology"/>
<dbReference type="GO" id="GO:0016020">
    <property type="term" value="C:membrane"/>
    <property type="evidence" value="ECO:0007669"/>
    <property type="project" value="UniProtKB-SubCell"/>
</dbReference>
<feature type="domain" description="Vitamin K epoxide reductase" evidence="11">
    <location>
        <begin position="156"/>
        <end position="292"/>
    </location>
</feature>
<keyword evidence="9" id="KW-0676">Redox-active center</keyword>
<evidence type="ECO:0000256" key="3">
    <source>
        <dbReference type="ARBA" id="ARBA00022692"/>
    </source>
</evidence>
<organism evidence="12 13">
    <name type="scientific">Lacinutrix neustonica</name>
    <dbReference type="NCBI Taxonomy" id="2980107"/>
    <lineage>
        <taxon>Bacteria</taxon>
        <taxon>Pseudomonadati</taxon>
        <taxon>Bacteroidota</taxon>
        <taxon>Flavobacteriia</taxon>
        <taxon>Flavobacteriales</taxon>
        <taxon>Flavobacteriaceae</taxon>
        <taxon>Lacinutrix</taxon>
    </lineage>
</organism>
<comment type="similarity">
    <text evidence="2">Belongs to the VKOR family.</text>
</comment>
<dbReference type="CDD" id="cd02972">
    <property type="entry name" value="DsbA_family"/>
    <property type="match status" value="1"/>
</dbReference>
<feature type="transmembrane region" description="Helical" evidence="10">
    <location>
        <begin position="138"/>
        <end position="155"/>
    </location>
</feature>
<evidence type="ECO:0000256" key="1">
    <source>
        <dbReference type="ARBA" id="ARBA00004141"/>
    </source>
</evidence>
<dbReference type="EMBL" id="CP113088">
    <property type="protein sequence ID" value="WAC03636.1"/>
    <property type="molecule type" value="Genomic_DNA"/>
</dbReference>
<dbReference type="GO" id="GO:0016491">
    <property type="term" value="F:oxidoreductase activity"/>
    <property type="evidence" value="ECO:0007669"/>
    <property type="project" value="UniProtKB-KW"/>
</dbReference>
<evidence type="ECO:0000256" key="10">
    <source>
        <dbReference type="SAM" id="Phobius"/>
    </source>
</evidence>
<dbReference type="Gene3D" id="3.40.30.10">
    <property type="entry name" value="Glutaredoxin"/>
    <property type="match status" value="1"/>
</dbReference>
<evidence type="ECO:0000256" key="6">
    <source>
        <dbReference type="ARBA" id="ARBA00023002"/>
    </source>
</evidence>
<keyword evidence="3 10" id="KW-0812">Transmembrane</keyword>
<accession>A0A9E8SEW1</accession>
<feature type="transmembrane region" description="Helical" evidence="10">
    <location>
        <begin position="222"/>
        <end position="240"/>
    </location>
</feature>
<feature type="transmembrane region" description="Helical" evidence="10">
    <location>
        <begin position="246"/>
        <end position="264"/>
    </location>
</feature>
<evidence type="ECO:0000256" key="2">
    <source>
        <dbReference type="ARBA" id="ARBA00006214"/>
    </source>
</evidence>
<dbReference type="RefSeq" id="WP_267678272.1">
    <property type="nucleotide sequence ID" value="NZ_CP113088.1"/>
</dbReference>
<name>A0A9E8SEW1_9FLAO</name>
<feature type="transmembrane region" description="Helical" evidence="10">
    <location>
        <begin position="271"/>
        <end position="293"/>
    </location>
</feature>
<dbReference type="KEGG" id="lnu:N7U66_09340"/>
<keyword evidence="6" id="KW-0560">Oxidoreductase</keyword>
<evidence type="ECO:0000256" key="5">
    <source>
        <dbReference type="ARBA" id="ARBA00022989"/>
    </source>
</evidence>
<keyword evidence="8" id="KW-1015">Disulfide bond</keyword>
<comment type="subcellular location">
    <subcellularLocation>
        <location evidence="1">Membrane</location>
        <topology evidence="1">Multi-pass membrane protein</topology>
    </subcellularLocation>
</comment>
<dbReference type="InterPro" id="IPR017937">
    <property type="entry name" value="Thioredoxin_CS"/>
</dbReference>
<dbReference type="InterPro" id="IPR036249">
    <property type="entry name" value="Thioredoxin-like_sf"/>
</dbReference>
<dbReference type="InterPro" id="IPR038354">
    <property type="entry name" value="VKOR_sf"/>
</dbReference>
<dbReference type="Gene3D" id="1.20.1440.130">
    <property type="entry name" value="VKOR domain"/>
    <property type="match status" value="1"/>
</dbReference>
<keyword evidence="13" id="KW-1185">Reference proteome</keyword>
<dbReference type="Gene3D" id="3.90.70.10">
    <property type="entry name" value="Cysteine proteinases"/>
    <property type="match status" value="1"/>
</dbReference>
<dbReference type="SMART" id="SM00756">
    <property type="entry name" value="VKc"/>
    <property type="match status" value="1"/>
</dbReference>
<keyword evidence="7 10" id="KW-0472">Membrane</keyword>
<evidence type="ECO:0000256" key="7">
    <source>
        <dbReference type="ARBA" id="ARBA00023136"/>
    </source>
</evidence>
<keyword evidence="5 10" id="KW-1133">Transmembrane helix</keyword>
<evidence type="ECO:0000256" key="8">
    <source>
        <dbReference type="ARBA" id="ARBA00023157"/>
    </source>
</evidence>
<dbReference type="Proteomes" id="UP001164705">
    <property type="component" value="Chromosome"/>
</dbReference>
<dbReference type="AlphaFoldDB" id="A0A9E8SEW1"/>
<reference evidence="12" key="1">
    <citation type="submission" date="2022-11" db="EMBL/GenBank/DDBJ databases">
        <title>Lacinutrix neustonica HL-RS19T sp. nov., isolated from the surface microlayer sample of brackish Lake Shihwa.</title>
        <authorList>
            <person name="Choi J.Y."/>
            <person name="Hwang C.Y."/>
        </authorList>
    </citation>
    <scope>NUCLEOTIDE SEQUENCE</scope>
    <source>
        <strain evidence="12">HL-RS19</strain>
    </source>
</reference>
<dbReference type="Pfam" id="PF07884">
    <property type="entry name" value="VKOR"/>
    <property type="match status" value="1"/>
</dbReference>
<keyword evidence="4" id="KW-0874">Quinone</keyword>
<protein>
    <submittedName>
        <fullName evidence="12">Vitamin K epoxide reductase family protein</fullName>
    </submittedName>
</protein>
<feature type="transmembrane region" description="Helical" evidence="10">
    <location>
        <begin position="305"/>
        <end position="326"/>
    </location>
</feature>
<dbReference type="PROSITE" id="PS00194">
    <property type="entry name" value="THIOREDOXIN_1"/>
    <property type="match status" value="1"/>
</dbReference>